<evidence type="ECO:0000313" key="2">
    <source>
        <dbReference type="Proteomes" id="UP000218327"/>
    </source>
</evidence>
<accession>A0A2A5AYH2</accession>
<proteinExistence type="predicted"/>
<reference evidence="2" key="1">
    <citation type="submission" date="2017-08" db="EMBL/GenBank/DDBJ databases">
        <title>A dynamic microbial community with high functional redundancy inhabits the cold, oxic subseafloor aquifer.</title>
        <authorList>
            <person name="Tully B.J."/>
            <person name="Wheat C.G."/>
            <person name="Glazer B.T."/>
            <person name="Huber J.A."/>
        </authorList>
    </citation>
    <scope>NUCLEOTIDE SEQUENCE [LARGE SCALE GENOMIC DNA]</scope>
</reference>
<comment type="caution">
    <text evidence="1">The sequence shown here is derived from an EMBL/GenBank/DDBJ whole genome shotgun (WGS) entry which is preliminary data.</text>
</comment>
<name>A0A2A5AYH2_9GAMM</name>
<dbReference type="AlphaFoldDB" id="A0A2A5AYH2"/>
<feature type="non-terminal residue" evidence="1">
    <location>
        <position position="92"/>
    </location>
</feature>
<sequence length="92" mass="9921">MVDQLVSQPEHGETIIQDGKASPSMQLFLDELAQKINGQLLGPALQMTSYTVDGVPNASSWEAAMIYVSDESGGSVPAFSDGFAWRRCTDRA</sequence>
<evidence type="ECO:0000313" key="1">
    <source>
        <dbReference type="EMBL" id="PCJ24151.1"/>
    </source>
</evidence>
<gene>
    <name evidence="1" type="ORF">COA96_10420</name>
</gene>
<dbReference type="Proteomes" id="UP000218327">
    <property type="component" value="Unassembled WGS sequence"/>
</dbReference>
<organism evidence="1 2">
    <name type="scientific">SAR86 cluster bacterium</name>
    <dbReference type="NCBI Taxonomy" id="2030880"/>
    <lineage>
        <taxon>Bacteria</taxon>
        <taxon>Pseudomonadati</taxon>
        <taxon>Pseudomonadota</taxon>
        <taxon>Gammaproteobacteria</taxon>
        <taxon>SAR86 cluster</taxon>
    </lineage>
</organism>
<dbReference type="EMBL" id="NVVJ01000030">
    <property type="protein sequence ID" value="PCJ24151.1"/>
    <property type="molecule type" value="Genomic_DNA"/>
</dbReference>
<protein>
    <submittedName>
        <fullName evidence="1">Uncharacterized protein</fullName>
    </submittedName>
</protein>